<evidence type="ECO:0000259" key="1">
    <source>
        <dbReference type="Pfam" id="PF12697"/>
    </source>
</evidence>
<keyword evidence="2" id="KW-0378">Hydrolase</keyword>
<dbReference type="Pfam" id="PF12697">
    <property type="entry name" value="Abhydrolase_6"/>
    <property type="match status" value="1"/>
</dbReference>
<dbReference type="GO" id="GO:0016787">
    <property type="term" value="F:hydrolase activity"/>
    <property type="evidence" value="ECO:0007669"/>
    <property type="project" value="UniProtKB-KW"/>
</dbReference>
<dbReference type="EMBL" id="WVIC01000010">
    <property type="protein sequence ID" value="NCJ06172.1"/>
    <property type="molecule type" value="Genomic_DNA"/>
</dbReference>
<organism evidence="2 3">
    <name type="scientific">Petrachloros mirabilis ULC683</name>
    <dbReference type="NCBI Taxonomy" id="2781853"/>
    <lineage>
        <taxon>Bacteria</taxon>
        <taxon>Bacillati</taxon>
        <taxon>Cyanobacteriota</taxon>
        <taxon>Cyanophyceae</taxon>
        <taxon>Synechococcales</taxon>
        <taxon>Petrachlorosaceae</taxon>
        <taxon>Petrachloros</taxon>
        <taxon>Petrachloros mirabilis</taxon>
    </lineage>
</organism>
<protein>
    <submittedName>
        <fullName evidence="2">Alpha/beta fold hydrolase</fullName>
    </submittedName>
</protein>
<sequence>MHHLTSPAQVTVSYDQCGSGPALVLVHGSFSDHKTNWALIKPLLEQQFTVYAIARRGRGESDATQGHSVTDEGQDVAALIESIHEPVFLLGHSYGAQVTLAAASAVPERVRKLVLYEPPWPHIILQEQIARFEELARAEDWEVFTTEFLQDIIAVQVEELETLQGTEHWNEIVFNAETSLSDLWALSKYTFNPADFRELRIPVMLQIGTESPRDLYVTDALAAVLPDVRIEALPGQAHEGMNTAPKMYAEAVARFFLGSCGL</sequence>
<dbReference type="InterPro" id="IPR050228">
    <property type="entry name" value="Carboxylesterase_BioH"/>
</dbReference>
<evidence type="ECO:0000313" key="2">
    <source>
        <dbReference type="EMBL" id="NCJ06172.1"/>
    </source>
</evidence>
<accession>A0A8K1ZYT7</accession>
<gene>
    <name evidence="2" type="ORF">GS597_06500</name>
</gene>
<dbReference type="Gene3D" id="3.40.50.1820">
    <property type="entry name" value="alpha/beta hydrolase"/>
    <property type="match status" value="1"/>
</dbReference>
<dbReference type="InterPro" id="IPR029058">
    <property type="entry name" value="AB_hydrolase_fold"/>
</dbReference>
<feature type="domain" description="AB hydrolase-1" evidence="1">
    <location>
        <begin position="23"/>
        <end position="251"/>
    </location>
</feature>
<dbReference type="PANTHER" id="PTHR43194">
    <property type="entry name" value="HYDROLASE ALPHA/BETA FOLD FAMILY"/>
    <property type="match status" value="1"/>
</dbReference>
<dbReference type="Proteomes" id="UP000607397">
    <property type="component" value="Unassembled WGS sequence"/>
</dbReference>
<dbReference type="InterPro" id="IPR000073">
    <property type="entry name" value="AB_hydrolase_1"/>
</dbReference>
<dbReference type="SUPFAM" id="SSF53474">
    <property type="entry name" value="alpha/beta-Hydrolases"/>
    <property type="match status" value="1"/>
</dbReference>
<dbReference type="RefSeq" id="WP_161824654.1">
    <property type="nucleotide sequence ID" value="NZ_WVIC01000010.1"/>
</dbReference>
<proteinExistence type="predicted"/>
<keyword evidence="3" id="KW-1185">Reference proteome</keyword>
<name>A0A8K1ZYT7_9CYAN</name>
<reference evidence="2" key="1">
    <citation type="submission" date="2019-12" db="EMBL/GenBank/DDBJ databases">
        <title>High-Quality draft genome sequences of three cyanobacteria isolated from the limestone walls of the Old Cathedral of Coimbra.</title>
        <authorList>
            <person name="Tiago I."/>
            <person name="Soares F."/>
            <person name="Portugal A."/>
        </authorList>
    </citation>
    <scope>NUCLEOTIDE SEQUENCE [LARGE SCALE GENOMIC DNA]</scope>
    <source>
        <strain evidence="2">C</strain>
    </source>
</reference>
<dbReference type="AlphaFoldDB" id="A0A8K1ZYT7"/>
<comment type="caution">
    <text evidence="2">The sequence shown here is derived from an EMBL/GenBank/DDBJ whole genome shotgun (WGS) entry which is preliminary data.</text>
</comment>
<dbReference type="PANTHER" id="PTHR43194:SF2">
    <property type="entry name" value="PEROXISOMAL MEMBRANE PROTEIN LPX1"/>
    <property type="match status" value="1"/>
</dbReference>
<evidence type="ECO:0000313" key="3">
    <source>
        <dbReference type="Proteomes" id="UP000607397"/>
    </source>
</evidence>